<dbReference type="InterPro" id="IPR027417">
    <property type="entry name" value="P-loop_NTPase"/>
</dbReference>
<dbReference type="Gene3D" id="2.70.210.12">
    <property type="entry name" value="GTP1/OBG domain"/>
    <property type="match status" value="1"/>
</dbReference>
<dbReference type="EMBL" id="HG712467">
    <property type="protein sequence ID" value="CDJ50858.1"/>
    <property type="molecule type" value="Genomic_DNA"/>
</dbReference>
<dbReference type="SUPFAM" id="SSF102741">
    <property type="entry name" value="Obg GTP-binding protein C-terminal domain"/>
    <property type="match status" value="1"/>
</dbReference>
<dbReference type="InterPro" id="IPR045086">
    <property type="entry name" value="OBG_GTPase"/>
</dbReference>
<feature type="compositionally biased region" description="Polar residues" evidence="1">
    <location>
        <begin position="395"/>
        <end position="404"/>
    </location>
</feature>
<dbReference type="InterPro" id="IPR036726">
    <property type="entry name" value="GTP1_OBG_dom_sf"/>
</dbReference>
<feature type="region of interest" description="Disordered" evidence="1">
    <location>
        <begin position="381"/>
        <end position="418"/>
    </location>
</feature>
<feature type="region of interest" description="Disordered" evidence="1">
    <location>
        <begin position="498"/>
        <end position="519"/>
    </location>
</feature>
<name>U6LNK9_9EIME</name>
<dbReference type="PROSITE" id="PS51883">
    <property type="entry name" value="OBG"/>
    <property type="match status" value="1"/>
</dbReference>
<sequence length="933" mass="99894">MLLLPILLLPTPSSSKRHISSHRRLKATGSSWVLGILPSNCEGPRIVVTAAAWLQQPPSSQCAPRRSISERSSSRCCCTNSSSRDNGAAAFSVDSVQEPPCRLLGGGLSLNPSLIFSLAARRLLQQQLQHLGQPDVAHTAVSSGATAAATSDPVYTPVTVEGGSGGDGSIAFLRLKAAPRSGAAGGSGGRGGCVLLRAVGDPGEAASAPRRLSALSESGCWKAAPGGIGSGQGKTGANGPDILLGLRSNSLVVDVSALQANAATAVRRLLQQQQQDDEIPAEQEEEQQKRKSQQLPPLCCIYFAAPGDTLVAARGGTGGRGNSAFVSNHNRHPLLGETGAPGERRKLLVLHNFSDFVVVGRMQSGKTMLLRALSAAATASAAANKPAHRSKEQSQEGATAQLEGQQQQQQQHQRQHQQLLPAAVPEDVWLPTAEPTVFVIPAPTPLTPTSHSRADEKLSMKQQYYYQKGLVDTLQRGIALASAAPVVAVDTPGFLPPAASPAAAAEQASGSAGQQQEEPVQGLNAATAVLLVVDGSLPDPAQECLMLRQQLLQAGPQLAELPFIVALNKVDLLQSHRRRRQQHTRKVLSLVERVRTQTGIEEVYAVSALRGDGCEDLLRALRKAAGIADLSAEQQQLLLSHFDHQQQFPQQHQEQQKKLGLGAFNLSFLAAYAAAAASGAHSLLLFTVRELQQQEQQPGAALMHRPAAAPPVRVSTASSKKHPYPSFPSLEDPYKWSIVELRGQGKLQRLLKTREALHASPDFTTGRRCFELKGPLVSLLTEPVKFNSEAAKLRLYRQLSALGIVERAFTEYGANIGDYLLVGPVILQLLPLLRQSRGHRTQPALRWGRDSWDIFKTDGLPKKERPNAAAASAAVPTGTEEEVAEGLRDMKMPDLGAASLSPSVRPYTATDPRAVRQRRRARRKISQAIRNQR</sequence>
<dbReference type="Gene3D" id="3.40.50.300">
    <property type="entry name" value="P-loop containing nucleotide triphosphate hydrolases"/>
    <property type="match status" value="1"/>
</dbReference>
<dbReference type="AlphaFoldDB" id="U6LNK9"/>
<dbReference type="OrthoDB" id="347018at2759"/>
<dbReference type="GO" id="GO:0005525">
    <property type="term" value="F:GTP binding"/>
    <property type="evidence" value="ECO:0007669"/>
    <property type="project" value="InterPro"/>
</dbReference>
<feature type="region of interest" description="Disordered" evidence="1">
    <location>
        <begin position="863"/>
        <end position="933"/>
    </location>
</feature>
<dbReference type="InterPro" id="IPR036346">
    <property type="entry name" value="GTP-bd_prot_GTP1/OBG_C_sf"/>
</dbReference>
<protein>
    <recommendedName>
        <fullName evidence="2">Obg domain-containing protein</fullName>
    </recommendedName>
</protein>
<dbReference type="VEuPathDB" id="ToxoDB:EBH_0086450"/>
<reference evidence="3" key="1">
    <citation type="submission" date="2013-10" db="EMBL/GenBank/DDBJ databases">
        <title>Genomic analysis of the causative agents of coccidiosis in chickens.</title>
        <authorList>
            <person name="Reid A.J."/>
            <person name="Blake D."/>
            <person name="Billington K."/>
            <person name="Browne H."/>
            <person name="Dunn M."/>
            <person name="Hung S."/>
            <person name="Kawahara F."/>
            <person name="Miranda-Saavedra D."/>
            <person name="Mourier T."/>
            <person name="Nagra H."/>
            <person name="Otto T.D."/>
            <person name="Rawlings N."/>
            <person name="Sanchez A."/>
            <person name="Sanders M."/>
            <person name="Subramaniam C."/>
            <person name="Tay Y."/>
            <person name="Dear P."/>
            <person name="Doerig C."/>
            <person name="Gruber A."/>
            <person name="Parkinson J."/>
            <person name="Shirley M."/>
            <person name="Wan K.L."/>
            <person name="Berriman M."/>
            <person name="Tomley F."/>
            <person name="Pain A."/>
        </authorList>
    </citation>
    <scope>NUCLEOTIDE SEQUENCE [LARGE SCALE GENOMIC DNA]</scope>
    <source>
        <strain evidence="3">Houghton</strain>
    </source>
</reference>
<dbReference type="Proteomes" id="UP000030750">
    <property type="component" value="Unassembled WGS sequence"/>
</dbReference>
<dbReference type="GO" id="GO:0003924">
    <property type="term" value="F:GTPase activity"/>
    <property type="evidence" value="ECO:0007669"/>
    <property type="project" value="InterPro"/>
</dbReference>
<keyword evidence="4" id="KW-1185">Reference proteome</keyword>
<feature type="compositionally biased region" description="Low complexity" evidence="1">
    <location>
        <begin position="500"/>
        <end position="518"/>
    </location>
</feature>
<evidence type="ECO:0000259" key="2">
    <source>
        <dbReference type="PROSITE" id="PS51883"/>
    </source>
</evidence>
<feature type="domain" description="Obg" evidence="2">
    <location>
        <begin position="150"/>
        <end position="354"/>
    </location>
</feature>
<evidence type="ECO:0000256" key="1">
    <source>
        <dbReference type="SAM" id="MobiDB-lite"/>
    </source>
</evidence>
<dbReference type="SUPFAM" id="SSF82051">
    <property type="entry name" value="Obg GTP-binding protein N-terminal domain"/>
    <property type="match status" value="1"/>
</dbReference>
<gene>
    <name evidence="3" type="ORF">EBH_0086450</name>
</gene>
<evidence type="ECO:0000313" key="3">
    <source>
        <dbReference type="EMBL" id="CDJ50858.1"/>
    </source>
</evidence>
<dbReference type="Pfam" id="PF01018">
    <property type="entry name" value="GTP1_OBG"/>
    <property type="match status" value="2"/>
</dbReference>
<feature type="compositionally biased region" description="Low complexity" evidence="1">
    <location>
        <begin position="405"/>
        <end position="418"/>
    </location>
</feature>
<dbReference type="PANTHER" id="PTHR11702:SF31">
    <property type="entry name" value="MITOCHONDRIAL RIBOSOME-ASSOCIATED GTPASE 2"/>
    <property type="match status" value="1"/>
</dbReference>
<accession>U6LNK9</accession>
<dbReference type="SUPFAM" id="SSF52540">
    <property type="entry name" value="P-loop containing nucleoside triphosphate hydrolases"/>
    <property type="match status" value="1"/>
</dbReference>
<dbReference type="InterPro" id="IPR006169">
    <property type="entry name" value="GTP1_OBG_dom"/>
</dbReference>
<evidence type="ECO:0000313" key="4">
    <source>
        <dbReference type="Proteomes" id="UP000030750"/>
    </source>
</evidence>
<dbReference type="GO" id="GO:0042254">
    <property type="term" value="P:ribosome biogenesis"/>
    <property type="evidence" value="ECO:0007669"/>
    <property type="project" value="UniProtKB-UniRule"/>
</dbReference>
<proteinExistence type="predicted"/>
<reference evidence="3" key="2">
    <citation type="submission" date="2013-10" db="EMBL/GenBank/DDBJ databases">
        <authorList>
            <person name="Aslett M."/>
        </authorList>
    </citation>
    <scope>NUCLEOTIDE SEQUENCE [LARGE SCALE GENOMIC DNA]</scope>
    <source>
        <strain evidence="3">Houghton</strain>
    </source>
</reference>
<dbReference type="PANTHER" id="PTHR11702">
    <property type="entry name" value="DEVELOPMENTALLY REGULATED GTP-BINDING PROTEIN-RELATED"/>
    <property type="match status" value="1"/>
</dbReference>
<feature type="compositionally biased region" description="Basic residues" evidence="1">
    <location>
        <begin position="915"/>
        <end position="925"/>
    </location>
</feature>
<organism evidence="3 4">
    <name type="scientific">Eimeria brunetti</name>
    <dbReference type="NCBI Taxonomy" id="51314"/>
    <lineage>
        <taxon>Eukaryota</taxon>
        <taxon>Sar</taxon>
        <taxon>Alveolata</taxon>
        <taxon>Apicomplexa</taxon>
        <taxon>Conoidasida</taxon>
        <taxon>Coccidia</taxon>
        <taxon>Eucoccidiorida</taxon>
        <taxon>Eimeriorina</taxon>
        <taxon>Eimeriidae</taxon>
        <taxon>Eimeria</taxon>
    </lineage>
</organism>